<dbReference type="InterPro" id="IPR001387">
    <property type="entry name" value="Cro/C1-type_HTH"/>
</dbReference>
<evidence type="ECO:0000313" key="4">
    <source>
        <dbReference type="Proteomes" id="UP000184404"/>
    </source>
</evidence>
<accession>A0A1M4XD77</accession>
<dbReference type="PANTHER" id="PTHR46797">
    <property type="entry name" value="HTH-TYPE TRANSCRIPTIONAL REGULATOR"/>
    <property type="match status" value="1"/>
</dbReference>
<keyword evidence="1" id="KW-0238">DNA-binding</keyword>
<evidence type="ECO:0000259" key="2">
    <source>
        <dbReference type="PROSITE" id="PS50943"/>
    </source>
</evidence>
<name>A0A1M4XD77_9FIRM</name>
<reference evidence="3 4" key="1">
    <citation type="submission" date="2016-11" db="EMBL/GenBank/DDBJ databases">
        <authorList>
            <person name="Jaros S."/>
            <person name="Januszkiewicz K."/>
            <person name="Wedrychowicz H."/>
        </authorList>
    </citation>
    <scope>NUCLEOTIDE SEQUENCE [LARGE SCALE GENOMIC DNA]</scope>
    <source>
        <strain evidence="3 4">DSM 10502</strain>
    </source>
</reference>
<dbReference type="RefSeq" id="WP_072935540.1">
    <property type="nucleotide sequence ID" value="NZ_FQUG01000005.1"/>
</dbReference>
<dbReference type="EMBL" id="FQUG01000005">
    <property type="protein sequence ID" value="SHE91375.1"/>
    <property type="molecule type" value="Genomic_DNA"/>
</dbReference>
<dbReference type="CDD" id="cd00093">
    <property type="entry name" value="HTH_XRE"/>
    <property type="match status" value="1"/>
</dbReference>
<evidence type="ECO:0000313" key="3">
    <source>
        <dbReference type="EMBL" id="SHE91375.1"/>
    </source>
</evidence>
<dbReference type="GO" id="GO:0005829">
    <property type="term" value="C:cytosol"/>
    <property type="evidence" value="ECO:0007669"/>
    <property type="project" value="TreeGrafter"/>
</dbReference>
<dbReference type="InterPro" id="IPR010982">
    <property type="entry name" value="Lambda_DNA-bd_dom_sf"/>
</dbReference>
<gene>
    <name evidence="3" type="ORF">SAMN02745190_01441</name>
</gene>
<proteinExistence type="predicted"/>
<evidence type="ECO:0000256" key="1">
    <source>
        <dbReference type="ARBA" id="ARBA00023125"/>
    </source>
</evidence>
<dbReference type="Pfam" id="PF01381">
    <property type="entry name" value="HTH_3"/>
    <property type="match status" value="1"/>
</dbReference>
<dbReference type="PANTHER" id="PTHR46797:SF1">
    <property type="entry name" value="METHYLPHOSPHONATE SYNTHASE"/>
    <property type="match status" value="1"/>
</dbReference>
<dbReference type="SUPFAM" id="SSF47413">
    <property type="entry name" value="lambda repressor-like DNA-binding domains"/>
    <property type="match status" value="1"/>
</dbReference>
<protein>
    <submittedName>
        <fullName evidence="3">Helix-turn-helix</fullName>
    </submittedName>
</protein>
<dbReference type="GO" id="GO:0003700">
    <property type="term" value="F:DNA-binding transcription factor activity"/>
    <property type="evidence" value="ECO:0007669"/>
    <property type="project" value="TreeGrafter"/>
</dbReference>
<dbReference type="InterPro" id="IPR050807">
    <property type="entry name" value="TransReg_Diox_bact_type"/>
</dbReference>
<dbReference type="PROSITE" id="PS50943">
    <property type="entry name" value="HTH_CROC1"/>
    <property type="match status" value="1"/>
</dbReference>
<dbReference type="OrthoDB" id="1629646at2"/>
<feature type="domain" description="HTH cro/C1-type" evidence="2">
    <location>
        <begin position="16"/>
        <end position="72"/>
    </location>
</feature>
<organism evidence="3 4">
    <name type="scientific">Schwartzia succinivorans DSM 10502</name>
    <dbReference type="NCBI Taxonomy" id="1123243"/>
    <lineage>
        <taxon>Bacteria</taxon>
        <taxon>Bacillati</taxon>
        <taxon>Bacillota</taxon>
        <taxon>Negativicutes</taxon>
        <taxon>Selenomonadales</taxon>
        <taxon>Selenomonadaceae</taxon>
        <taxon>Schwartzia</taxon>
    </lineage>
</organism>
<sequence>MSTDKKMVLRQIGAKIAYFRTLVGISQRELAAKINTTQSTISKVESGNYNDNLSIVMLTEIADALEVDLSLLLEFTGYEKAMWDRKSGE</sequence>
<dbReference type="SMART" id="SM00530">
    <property type="entry name" value="HTH_XRE"/>
    <property type="match status" value="1"/>
</dbReference>
<keyword evidence="4" id="KW-1185">Reference proteome</keyword>
<dbReference type="AlphaFoldDB" id="A0A1M4XD77"/>
<dbReference type="Proteomes" id="UP000184404">
    <property type="component" value="Unassembled WGS sequence"/>
</dbReference>
<dbReference type="Gene3D" id="1.10.260.40">
    <property type="entry name" value="lambda repressor-like DNA-binding domains"/>
    <property type="match status" value="1"/>
</dbReference>
<dbReference type="GO" id="GO:0003677">
    <property type="term" value="F:DNA binding"/>
    <property type="evidence" value="ECO:0007669"/>
    <property type="project" value="UniProtKB-KW"/>
</dbReference>